<dbReference type="RefSeq" id="WP_004267690.1">
    <property type="nucleotide sequence ID" value="NC_013922.1"/>
</dbReference>
<reference evidence="2 4" key="2">
    <citation type="journal article" date="2012" name="BMC Genomics">
        <title>A comparative genomics perspective on the genetic content of the alkaliphilic haloarchaeon Natrialba magadii ATCC 43099T.</title>
        <authorList>
            <person name="Siddaramappa S."/>
            <person name="Challacombe J.F."/>
            <person name="Decastro R.E."/>
            <person name="Pfeiffer F."/>
            <person name="Sastre D.E."/>
            <person name="Gimenez M.I."/>
            <person name="Paggi R.A."/>
            <person name="Detter J.C."/>
            <person name="Davenport K.W."/>
            <person name="Goodwin L.A."/>
            <person name="Kyrpides N."/>
            <person name="Tapia R."/>
            <person name="Pitluck S."/>
            <person name="Lucas S."/>
            <person name="Woyke T."/>
            <person name="Maupin-Furlow J.A."/>
        </authorList>
    </citation>
    <scope>NUCLEOTIDE SEQUENCE [LARGE SCALE GENOMIC DNA]</scope>
    <source>
        <strain evidence="2">ATCC 43099</strain>
        <strain evidence="4">ATCC 43099 / DSM 3394 / CCM 3739 / CIP 104546 / IAM 13178 / JCM 8861 / NBRC 102185 / NCIMB 2190 / MS3</strain>
    </source>
</reference>
<dbReference type="Proteomes" id="UP000011543">
    <property type="component" value="Unassembled WGS sequence"/>
</dbReference>
<accession>D3SUR4</accession>
<dbReference type="AlphaFoldDB" id="D3SUR4"/>
<keyword evidence="1" id="KW-1133">Transmembrane helix</keyword>
<dbReference type="EMBL" id="CP001932">
    <property type="protein sequence ID" value="ADD05322.1"/>
    <property type="molecule type" value="Genomic_DNA"/>
</dbReference>
<dbReference type="EMBL" id="AOHS01000037">
    <property type="protein sequence ID" value="ELY29360.1"/>
    <property type="molecule type" value="Genomic_DNA"/>
</dbReference>
<evidence type="ECO:0000313" key="5">
    <source>
        <dbReference type="Proteomes" id="UP000011543"/>
    </source>
</evidence>
<organism evidence="2 4">
    <name type="scientific">Natrialba magadii (strain ATCC 43099 / DSM 3394 / CCM 3739 / CIP 104546 / IAM 13178 / JCM 8861 / NBRC 102185 / NCIMB 2190 / MS3)</name>
    <name type="common">Natronobacterium magadii</name>
    <dbReference type="NCBI Taxonomy" id="547559"/>
    <lineage>
        <taxon>Archaea</taxon>
        <taxon>Methanobacteriati</taxon>
        <taxon>Methanobacteriota</taxon>
        <taxon>Stenosarchaea group</taxon>
        <taxon>Halobacteria</taxon>
        <taxon>Halobacteriales</taxon>
        <taxon>Natrialbaceae</taxon>
        <taxon>Natrialba</taxon>
    </lineage>
</organism>
<dbReference type="PaxDb" id="547559-Nmag_1748"/>
<proteinExistence type="predicted"/>
<name>D3SUR4_NATMM</name>
<dbReference type="eggNOG" id="ENOG502N5KU">
    <property type="taxonomic scope" value="Archaea"/>
</dbReference>
<dbReference type="GeneID" id="58983544"/>
<feature type="transmembrane region" description="Helical" evidence="1">
    <location>
        <begin position="32"/>
        <end position="50"/>
    </location>
</feature>
<reference evidence="4" key="1">
    <citation type="submission" date="2010-02" db="EMBL/GenBank/DDBJ databases">
        <title>Complete sequence of chromosome of Natrialba magadii ATCC 43099.</title>
        <authorList>
            <consortium name="US DOE Joint Genome Institute"/>
            <person name="Lucas S."/>
            <person name="Copeland A."/>
            <person name="Lapidus A."/>
            <person name="Cheng J.-F."/>
            <person name="Bruce D."/>
            <person name="Goodwin L."/>
            <person name="Pitluck S."/>
            <person name="Davenport K."/>
            <person name="Saunders E."/>
            <person name="Detter J.C."/>
            <person name="Han C."/>
            <person name="Tapia R."/>
            <person name="Land M."/>
            <person name="Hauser L."/>
            <person name="Kyrpides N."/>
            <person name="Mikhailova N."/>
            <person name="De Castro R.E."/>
            <person name="Maupin-Furlow J.A."/>
            <person name="Woyke T."/>
        </authorList>
    </citation>
    <scope>NUCLEOTIDE SEQUENCE [LARGE SCALE GENOMIC DNA]</scope>
    <source>
        <strain evidence="4">ATCC 43099 / DSM 3394 / CCM 3739 / CIP 104546 / IAM 13178 / JCM 8861 / NBRC 102185 / NCIMB 2190 / MS3</strain>
    </source>
</reference>
<evidence type="ECO:0000313" key="2">
    <source>
        <dbReference type="EMBL" id="ADD05322.1"/>
    </source>
</evidence>
<reference evidence="2" key="4">
    <citation type="submission" date="2016-09" db="EMBL/GenBank/DDBJ databases">
        <authorList>
            <person name="Pfeiffer F."/>
        </authorList>
    </citation>
    <scope>NUCLEOTIDE SEQUENCE</scope>
    <source>
        <strain evidence="2">ATCC 43099</strain>
    </source>
</reference>
<sequence>MSDRNETPLQRLFRAERQFHAMAPVKDIYSKIFLRTLLWFAFFTFVYYMVTGSI</sequence>
<evidence type="ECO:0000313" key="3">
    <source>
        <dbReference type="EMBL" id="ELY29360.1"/>
    </source>
</evidence>
<evidence type="ECO:0000313" key="4">
    <source>
        <dbReference type="Proteomes" id="UP000001879"/>
    </source>
</evidence>
<dbReference type="PATRIC" id="fig|547559.17.peg.2293"/>
<keyword evidence="4" id="KW-1185">Reference proteome</keyword>
<dbReference type="Proteomes" id="UP000001879">
    <property type="component" value="Chromosome"/>
</dbReference>
<evidence type="ECO:0000256" key="1">
    <source>
        <dbReference type="SAM" id="Phobius"/>
    </source>
</evidence>
<reference evidence="3 5" key="3">
    <citation type="journal article" date="2014" name="PLoS Genet.">
        <title>Phylogenetically driven sequencing of extremely halophilic archaea reveals strategies for static and dynamic osmo-response.</title>
        <authorList>
            <person name="Becker E.A."/>
            <person name="Seitzer P.M."/>
            <person name="Tritt A."/>
            <person name="Larsen D."/>
            <person name="Krusor M."/>
            <person name="Yao A.I."/>
            <person name="Wu D."/>
            <person name="Madern D."/>
            <person name="Eisen J.A."/>
            <person name="Darling A.E."/>
            <person name="Facciotti M.T."/>
        </authorList>
    </citation>
    <scope>NUCLEOTIDE SEQUENCE [LARGE SCALE GENOMIC DNA]</scope>
    <source>
        <strain evidence="5">ATCC 43099 / DSM 3394 / CCM 3739 / CIP 104546 / IAM 13178 / JCM 8861 / NBRC 102185 / NCIMB 2190 / MS3</strain>
        <strain evidence="3">MS-3</strain>
    </source>
</reference>
<keyword evidence="1" id="KW-0812">Transmembrane</keyword>
<dbReference type="KEGG" id="nmg:Nmag_1748"/>
<dbReference type="OrthoDB" id="203668at2157"/>
<protein>
    <submittedName>
        <fullName evidence="2">Uncharacterized protein</fullName>
    </submittedName>
</protein>
<keyword evidence="1" id="KW-0472">Membrane</keyword>
<gene>
    <name evidence="2" type="ordered locus">Nmag_1748</name>
    <name evidence="3" type="ORF">C500_11600</name>
</gene>
<dbReference type="HOGENOM" id="CLU_3039147_0_0_2"/>